<dbReference type="NCBIfam" id="TIGR00377">
    <property type="entry name" value="ant_ant_sig"/>
    <property type="match status" value="1"/>
</dbReference>
<dbReference type="CDD" id="cd07043">
    <property type="entry name" value="STAS_anti-anti-sigma_factors"/>
    <property type="match status" value="1"/>
</dbReference>
<dbReference type="InterPro" id="IPR002645">
    <property type="entry name" value="STAS_dom"/>
</dbReference>
<sequence length="121" mass="12867">MTLSIMTSTLADGVVEVSPSGEIDVENAYEIREAVAAQLAEGQPVRIELNLHDVTFIDSVGISALVAAFQLAQVSEVKLIVTRPSRFAHRQLWVTGLLGLFGNPQPHDDGAESARPAVSAS</sequence>
<accession>A0ABW6WJM8</accession>
<organism evidence="4 5">
    <name type="scientific">Paractinoplanes globisporus</name>
    <dbReference type="NCBI Taxonomy" id="113565"/>
    <lineage>
        <taxon>Bacteria</taxon>
        <taxon>Bacillati</taxon>
        <taxon>Actinomycetota</taxon>
        <taxon>Actinomycetes</taxon>
        <taxon>Micromonosporales</taxon>
        <taxon>Micromonosporaceae</taxon>
        <taxon>Paractinoplanes</taxon>
    </lineage>
</organism>
<gene>
    <name evidence="4" type="ORF">ACFY35_25030</name>
</gene>
<dbReference type="EMBL" id="JBIAZU010000004">
    <property type="protein sequence ID" value="MFF5292720.1"/>
    <property type="molecule type" value="Genomic_DNA"/>
</dbReference>
<reference evidence="4 5" key="1">
    <citation type="submission" date="2024-10" db="EMBL/GenBank/DDBJ databases">
        <title>The Natural Products Discovery Center: Release of the First 8490 Sequenced Strains for Exploring Actinobacteria Biosynthetic Diversity.</title>
        <authorList>
            <person name="Kalkreuter E."/>
            <person name="Kautsar S.A."/>
            <person name="Yang D."/>
            <person name="Bader C.D."/>
            <person name="Teijaro C.N."/>
            <person name="Fluegel L."/>
            <person name="Davis C.M."/>
            <person name="Simpson J.R."/>
            <person name="Lauterbach L."/>
            <person name="Steele A.D."/>
            <person name="Gui C."/>
            <person name="Meng S."/>
            <person name="Li G."/>
            <person name="Viehrig K."/>
            <person name="Ye F."/>
            <person name="Su P."/>
            <person name="Kiefer A.F."/>
            <person name="Nichols A."/>
            <person name="Cepeda A.J."/>
            <person name="Yan W."/>
            <person name="Fan B."/>
            <person name="Jiang Y."/>
            <person name="Adhikari A."/>
            <person name="Zheng C.-J."/>
            <person name="Schuster L."/>
            <person name="Cowan T.M."/>
            <person name="Smanski M.J."/>
            <person name="Chevrette M.G."/>
            <person name="De Carvalho L.P.S."/>
            <person name="Shen B."/>
        </authorList>
    </citation>
    <scope>NUCLEOTIDE SEQUENCE [LARGE SCALE GENOMIC DNA]</scope>
    <source>
        <strain evidence="4 5">NPDC000087</strain>
    </source>
</reference>
<proteinExistence type="inferred from homology"/>
<dbReference type="InterPro" id="IPR036513">
    <property type="entry name" value="STAS_dom_sf"/>
</dbReference>
<evidence type="ECO:0000313" key="4">
    <source>
        <dbReference type="EMBL" id="MFF5292720.1"/>
    </source>
</evidence>
<dbReference type="RefSeq" id="WP_026206605.1">
    <property type="nucleotide sequence ID" value="NZ_JBIAZU010000004.1"/>
</dbReference>
<evidence type="ECO:0000259" key="3">
    <source>
        <dbReference type="PROSITE" id="PS50801"/>
    </source>
</evidence>
<dbReference type="PANTHER" id="PTHR33495:SF2">
    <property type="entry name" value="ANTI-SIGMA FACTOR ANTAGONIST TM_1081-RELATED"/>
    <property type="match status" value="1"/>
</dbReference>
<name>A0ABW6WJM8_9ACTN</name>
<evidence type="ECO:0000256" key="2">
    <source>
        <dbReference type="RuleBase" id="RU003749"/>
    </source>
</evidence>
<comment type="similarity">
    <text evidence="1 2">Belongs to the anti-sigma-factor antagonist family.</text>
</comment>
<evidence type="ECO:0000313" key="5">
    <source>
        <dbReference type="Proteomes" id="UP001602245"/>
    </source>
</evidence>
<dbReference type="PANTHER" id="PTHR33495">
    <property type="entry name" value="ANTI-SIGMA FACTOR ANTAGONIST TM_1081-RELATED-RELATED"/>
    <property type="match status" value="1"/>
</dbReference>
<dbReference type="SUPFAM" id="SSF52091">
    <property type="entry name" value="SpoIIaa-like"/>
    <property type="match status" value="1"/>
</dbReference>
<dbReference type="PROSITE" id="PS50801">
    <property type="entry name" value="STAS"/>
    <property type="match status" value="1"/>
</dbReference>
<dbReference type="Proteomes" id="UP001602245">
    <property type="component" value="Unassembled WGS sequence"/>
</dbReference>
<comment type="caution">
    <text evidence="4">The sequence shown here is derived from an EMBL/GenBank/DDBJ whole genome shotgun (WGS) entry which is preliminary data.</text>
</comment>
<protein>
    <recommendedName>
        <fullName evidence="2">Anti-sigma factor antagonist</fullName>
    </recommendedName>
</protein>
<evidence type="ECO:0000256" key="1">
    <source>
        <dbReference type="ARBA" id="ARBA00009013"/>
    </source>
</evidence>
<feature type="domain" description="STAS" evidence="3">
    <location>
        <begin position="4"/>
        <end position="121"/>
    </location>
</feature>
<keyword evidence="5" id="KW-1185">Reference proteome</keyword>
<dbReference type="InterPro" id="IPR003658">
    <property type="entry name" value="Anti-sigma_ant"/>
</dbReference>
<dbReference type="Gene3D" id="3.30.750.24">
    <property type="entry name" value="STAS domain"/>
    <property type="match status" value="1"/>
</dbReference>
<dbReference type="Pfam" id="PF01740">
    <property type="entry name" value="STAS"/>
    <property type="match status" value="1"/>
</dbReference>